<evidence type="ECO:0000313" key="2">
    <source>
        <dbReference type="EMBL" id="MBH9579374.1"/>
    </source>
</evidence>
<dbReference type="PANTHER" id="PTHR43102">
    <property type="entry name" value="SLR1143 PROTEIN"/>
    <property type="match status" value="1"/>
</dbReference>
<dbReference type="RefSeq" id="WP_198113229.1">
    <property type="nucleotide sequence ID" value="NZ_JAEDAK010000021.1"/>
</dbReference>
<dbReference type="Proteomes" id="UP000613266">
    <property type="component" value="Unassembled WGS sequence"/>
</dbReference>
<protein>
    <submittedName>
        <fullName evidence="2">GAF domain-containing protein</fullName>
    </submittedName>
</protein>
<feature type="domain" description="GAF" evidence="1">
    <location>
        <begin position="27"/>
        <end position="154"/>
    </location>
</feature>
<keyword evidence="3" id="KW-1185">Reference proteome</keyword>
<dbReference type="EMBL" id="JAEDAK010000021">
    <property type="protein sequence ID" value="MBH9579374.1"/>
    <property type="molecule type" value="Genomic_DNA"/>
</dbReference>
<dbReference type="InterPro" id="IPR003018">
    <property type="entry name" value="GAF"/>
</dbReference>
<accession>A0A931J892</accession>
<dbReference type="Gene3D" id="3.30.450.40">
    <property type="match status" value="1"/>
</dbReference>
<dbReference type="AlphaFoldDB" id="A0A931J892"/>
<dbReference type="SUPFAM" id="SSF55781">
    <property type="entry name" value="GAF domain-like"/>
    <property type="match status" value="1"/>
</dbReference>
<evidence type="ECO:0000313" key="3">
    <source>
        <dbReference type="Proteomes" id="UP000613266"/>
    </source>
</evidence>
<dbReference type="Pfam" id="PF01590">
    <property type="entry name" value="GAF"/>
    <property type="match status" value="1"/>
</dbReference>
<organism evidence="2 3">
    <name type="scientific">Inhella proteolytica</name>
    <dbReference type="NCBI Taxonomy" id="2795029"/>
    <lineage>
        <taxon>Bacteria</taxon>
        <taxon>Pseudomonadati</taxon>
        <taxon>Pseudomonadota</taxon>
        <taxon>Betaproteobacteria</taxon>
        <taxon>Burkholderiales</taxon>
        <taxon>Sphaerotilaceae</taxon>
        <taxon>Inhella</taxon>
    </lineage>
</organism>
<evidence type="ECO:0000259" key="1">
    <source>
        <dbReference type="Pfam" id="PF01590"/>
    </source>
</evidence>
<comment type="caution">
    <text evidence="2">The sequence shown here is derived from an EMBL/GenBank/DDBJ whole genome shotgun (WGS) entry which is preliminary data.</text>
</comment>
<reference evidence="2" key="1">
    <citation type="submission" date="2020-12" db="EMBL/GenBank/DDBJ databases">
        <title>The genome sequence of Inhella sp. 1Y17.</title>
        <authorList>
            <person name="Liu Y."/>
        </authorList>
    </citation>
    <scope>NUCLEOTIDE SEQUENCE</scope>
    <source>
        <strain evidence="2">1Y17</strain>
    </source>
</reference>
<name>A0A931J892_9BURK</name>
<gene>
    <name evidence="2" type="ORF">I7X39_20955</name>
</gene>
<dbReference type="PANTHER" id="PTHR43102:SF2">
    <property type="entry name" value="GAF DOMAIN-CONTAINING PROTEIN"/>
    <property type="match status" value="1"/>
</dbReference>
<sequence length="167" mass="18533">MQAAPIPANEAARLQALRELLILDTPPEERFDRICRFAAEEFEVAQVLVNLVDAERQWSKACAGAPVPELPRALSFCAHAILGDELMEVEDARQDPRFHDNPLALAEPPVRFYAGAPLRLANGAVVGTLCLADPQPRRLDVYERGILRALRDLVVEELQRRSDEASA</sequence>
<proteinExistence type="predicted"/>
<dbReference type="InterPro" id="IPR029016">
    <property type="entry name" value="GAF-like_dom_sf"/>
</dbReference>